<dbReference type="GO" id="GO:0005576">
    <property type="term" value="C:extracellular region"/>
    <property type="evidence" value="ECO:0007669"/>
    <property type="project" value="TreeGrafter"/>
</dbReference>
<keyword evidence="7" id="KW-0472">Membrane</keyword>
<evidence type="ECO:0000256" key="3">
    <source>
        <dbReference type="ARBA" id="ARBA00022679"/>
    </source>
</evidence>
<comment type="pathway">
    <text evidence="12">Glycan biosynthesis.</text>
</comment>
<gene>
    <name evidence="15" type="ORF">OG579_00255</name>
</gene>
<keyword evidence="8" id="KW-0564">Palmitate</keyword>
<dbReference type="Gene3D" id="2.60.40.3780">
    <property type="match status" value="1"/>
</dbReference>
<dbReference type="Pfam" id="PF03734">
    <property type="entry name" value="YkuD"/>
    <property type="match status" value="1"/>
</dbReference>
<evidence type="ECO:0000256" key="7">
    <source>
        <dbReference type="ARBA" id="ARBA00023136"/>
    </source>
</evidence>
<dbReference type="Gene3D" id="2.60.40.3710">
    <property type="match status" value="1"/>
</dbReference>
<evidence type="ECO:0000256" key="10">
    <source>
        <dbReference type="ARBA" id="ARBA00023315"/>
    </source>
</evidence>
<dbReference type="SUPFAM" id="SSF141523">
    <property type="entry name" value="L,D-transpeptidase catalytic domain-like"/>
    <property type="match status" value="1"/>
</dbReference>
<evidence type="ECO:0000256" key="8">
    <source>
        <dbReference type="ARBA" id="ARBA00023139"/>
    </source>
</evidence>
<keyword evidence="16" id="KW-1185">Reference proteome</keyword>
<evidence type="ECO:0000259" key="14">
    <source>
        <dbReference type="PROSITE" id="PS52029"/>
    </source>
</evidence>
<keyword evidence="9" id="KW-0449">Lipoprotein</keyword>
<proteinExistence type="predicted"/>
<dbReference type="RefSeq" id="WP_328857679.1">
    <property type="nucleotide sequence ID" value="NZ_CP108021.1"/>
</dbReference>
<accession>A0AAU4K2N8</accession>
<dbReference type="InterPro" id="IPR005490">
    <property type="entry name" value="LD_TPept_cat_dom"/>
</dbReference>
<keyword evidence="6 13" id="KW-0573">Peptidoglycan synthesis</keyword>
<dbReference type="CDD" id="cd13432">
    <property type="entry name" value="LDT_IgD_like_2"/>
    <property type="match status" value="1"/>
</dbReference>
<organism evidence="15 16">
    <name type="scientific">Williamsia herbipolensis</name>
    <dbReference type="NCBI Taxonomy" id="1603258"/>
    <lineage>
        <taxon>Bacteria</taxon>
        <taxon>Bacillati</taxon>
        <taxon>Actinomycetota</taxon>
        <taxon>Actinomycetes</taxon>
        <taxon>Mycobacteriales</taxon>
        <taxon>Nocardiaceae</taxon>
        <taxon>Williamsia</taxon>
    </lineage>
</organism>
<dbReference type="PROSITE" id="PS52029">
    <property type="entry name" value="LD_TPASE"/>
    <property type="match status" value="1"/>
</dbReference>
<feature type="domain" description="L,D-TPase catalytic" evidence="14">
    <location>
        <begin position="253"/>
        <end position="378"/>
    </location>
</feature>
<dbReference type="Gene3D" id="2.40.440.10">
    <property type="entry name" value="L,D-transpeptidase catalytic domain-like"/>
    <property type="match status" value="1"/>
</dbReference>
<dbReference type="AlphaFoldDB" id="A0AAU4K2N8"/>
<evidence type="ECO:0000256" key="13">
    <source>
        <dbReference type="PROSITE-ProRule" id="PRU01373"/>
    </source>
</evidence>
<dbReference type="GO" id="GO:0071555">
    <property type="term" value="P:cell wall organization"/>
    <property type="evidence" value="ECO:0007669"/>
    <property type="project" value="UniProtKB-UniRule"/>
</dbReference>
<keyword evidence="5 13" id="KW-0133">Cell shape</keyword>
<dbReference type="InterPro" id="IPR038063">
    <property type="entry name" value="Transpep_catalytic_dom"/>
</dbReference>
<keyword evidence="2" id="KW-1003">Cell membrane</keyword>
<keyword evidence="10" id="KW-0012">Acyltransferase</keyword>
<evidence type="ECO:0000256" key="2">
    <source>
        <dbReference type="ARBA" id="ARBA00022475"/>
    </source>
</evidence>
<dbReference type="EMBL" id="CP108021">
    <property type="protein sequence ID" value="WUM20336.1"/>
    <property type="molecule type" value="Genomic_DNA"/>
</dbReference>
<protein>
    <submittedName>
        <fullName evidence="15">Ig-like domain-containing protein</fullName>
    </submittedName>
</protein>
<keyword evidence="3" id="KW-0808">Transferase</keyword>
<reference evidence="15 16" key="1">
    <citation type="submission" date="2022-10" db="EMBL/GenBank/DDBJ databases">
        <title>The complete genomes of actinobacterial strains from the NBC collection.</title>
        <authorList>
            <person name="Joergensen T.S."/>
            <person name="Alvarez Arevalo M."/>
            <person name="Sterndorff E.B."/>
            <person name="Faurdal D."/>
            <person name="Vuksanovic O."/>
            <person name="Mourched A.-S."/>
            <person name="Charusanti P."/>
            <person name="Shaw S."/>
            <person name="Blin K."/>
            <person name="Weber T."/>
        </authorList>
    </citation>
    <scope>NUCLEOTIDE SEQUENCE [LARGE SCALE GENOMIC DNA]</scope>
    <source>
        <strain evidence="15 16">NBC_00319</strain>
    </source>
</reference>
<feature type="active site" description="Nucleophile" evidence="13">
    <location>
        <position position="354"/>
    </location>
</feature>
<evidence type="ECO:0000256" key="6">
    <source>
        <dbReference type="ARBA" id="ARBA00022984"/>
    </source>
</evidence>
<evidence type="ECO:0000256" key="5">
    <source>
        <dbReference type="ARBA" id="ARBA00022960"/>
    </source>
</evidence>
<comment type="pathway">
    <text evidence="1 13">Cell wall biogenesis; peptidoglycan biosynthesis.</text>
</comment>
<sequence>MQFGWGDRGRSRWVAASLGVCAVGVLGACSAGTAAPTYSNAVGASAGIDDMLRPQISVTGISGQPLLDRAVGVQPGAPVRVTSRSGQLTDVRIPKADGGMVAGAYNADRTVWTSTEPFGYDKTYTLSADVAGIAGTNSTKLSFTTRAPNNLTQAYVLPDNNSTVGIGQPVAVRFDEPITDRKAAQNAITVTTNPPVEGAFYWLSDSEVRWRPQNYWQPGTKVNVKVNTYGIDLGNGLFGQENQNLNFTIGRSLVATADDRTKQVSVAINGKVVRTIPTSMGKDSTPTNRGVYIVGDRLPSIIMDSSTYGVPVNSPAGYRETVYFDTQMSYSGIYLHAAPWSIYAQGNSNVSNGCLNVSPENAEWFMNTALRGDIVEVKNTVGDVLPGTDGLGDWNIPWDVWKRGNAGEQS</sequence>
<evidence type="ECO:0000313" key="15">
    <source>
        <dbReference type="EMBL" id="WUM20336.1"/>
    </source>
</evidence>
<dbReference type="KEGG" id="whr:OG579_00255"/>
<evidence type="ECO:0000256" key="9">
    <source>
        <dbReference type="ARBA" id="ARBA00023288"/>
    </source>
</evidence>
<evidence type="ECO:0000256" key="11">
    <source>
        <dbReference type="ARBA" id="ARBA00023316"/>
    </source>
</evidence>
<keyword evidence="4" id="KW-0732">Signal</keyword>
<name>A0AAU4K2N8_9NOCA</name>
<evidence type="ECO:0000256" key="4">
    <source>
        <dbReference type="ARBA" id="ARBA00022729"/>
    </source>
</evidence>
<keyword evidence="11 13" id="KW-0961">Cell wall biogenesis/degradation</keyword>
<dbReference type="GO" id="GO:0016746">
    <property type="term" value="F:acyltransferase activity"/>
    <property type="evidence" value="ECO:0007669"/>
    <property type="project" value="UniProtKB-KW"/>
</dbReference>
<dbReference type="GO" id="GO:0008360">
    <property type="term" value="P:regulation of cell shape"/>
    <property type="evidence" value="ECO:0007669"/>
    <property type="project" value="UniProtKB-UniRule"/>
</dbReference>
<dbReference type="GO" id="GO:0071972">
    <property type="term" value="F:peptidoglycan L,D-transpeptidase activity"/>
    <property type="evidence" value="ECO:0007669"/>
    <property type="project" value="TreeGrafter"/>
</dbReference>
<feature type="active site" description="Proton donor/acceptor" evidence="13">
    <location>
        <position position="336"/>
    </location>
</feature>
<dbReference type="InterPro" id="IPR050979">
    <property type="entry name" value="LD-transpeptidase"/>
</dbReference>
<dbReference type="FunFam" id="2.40.440.10:FF:000005">
    <property type="entry name" value="L,D-transpeptidase 2"/>
    <property type="match status" value="1"/>
</dbReference>
<dbReference type="GO" id="GO:0018104">
    <property type="term" value="P:peptidoglycan-protein cross-linking"/>
    <property type="evidence" value="ECO:0007669"/>
    <property type="project" value="TreeGrafter"/>
</dbReference>
<dbReference type="PANTHER" id="PTHR30582">
    <property type="entry name" value="L,D-TRANSPEPTIDASE"/>
    <property type="match status" value="1"/>
</dbReference>
<dbReference type="Proteomes" id="UP001432128">
    <property type="component" value="Chromosome"/>
</dbReference>
<dbReference type="Pfam" id="PF17964">
    <property type="entry name" value="Big_10"/>
    <property type="match status" value="1"/>
</dbReference>
<dbReference type="PANTHER" id="PTHR30582:SF2">
    <property type="entry name" value="L,D-TRANSPEPTIDASE YCIB-RELATED"/>
    <property type="match status" value="1"/>
</dbReference>
<evidence type="ECO:0000256" key="1">
    <source>
        <dbReference type="ARBA" id="ARBA00004752"/>
    </source>
</evidence>
<evidence type="ECO:0000313" key="16">
    <source>
        <dbReference type="Proteomes" id="UP001432128"/>
    </source>
</evidence>
<evidence type="ECO:0000256" key="12">
    <source>
        <dbReference type="ARBA" id="ARBA00060592"/>
    </source>
</evidence>
<dbReference type="CDD" id="cd16913">
    <property type="entry name" value="YkuD_like"/>
    <property type="match status" value="1"/>
</dbReference>
<dbReference type="InterPro" id="IPR041280">
    <property type="entry name" value="Big_10"/>
</dbReference>